<name>F6HRD0_VITVI</name>
<evidence type="ECO:0000256" key="1">
    <source>
        <dbReference type="SAM" id="Phobius"/>
    </source>
</evidence>
<dbReference type="EMBL" id="FN596011">
    <property type="protein sequence ID" value="CCB57238.1"/>
    <property type="molecule type" value="Genomic_DNA"/>
</dbReference>
<keyword evidence="1" id="KW-0812">Transmembrane</keyword>
<organism evidence="2 3">
    <name type="scientific">Vitis vinifera</name>
    <name type="common">Grape</name>
    <dbReference type="NCBI Taxonomy" id="29760"/>
    <lineage>
        <taxon>Eukaryota</taxon>
        <taxon>Viridiplantae</taxon>
        <taxon>Streptophyta</taxon>
        <taxon>Embryophyta</taxon>
        <taxon>Tracheophyta</taxon>
        <taxon>Spermatophyta</taxon>
        <taxon>Magnoliopsida</taxon>
        <taxon>eudicotyledons</taxon>
        <taxon>Gunneridae</taxon>
        <taxon>Pentapetalae</taxon>
        <taxon>rosids</taxon>
        <taxon>Vitales</taxon>
        <taxon>Vitaceae</taxon>
        <taxon>Viteae</taxon>
        <taxon>Vitis</taxon>
    </lineage>
</organism>
<evidence type="ECO:0000313" key="3">
    <source>
        <dbReference type="Proteomes" id="UP000009183"/>
    </source>
</evidence>
<keyword evidence="1" id="KW-1133">Transmembrane helix</keyword>
<dbReference type="Proteomes" id="UP000009183">
    <property type="component" value="Chromosome 12, unordered"/>
</dbReference>
<reference evidence="3" key="1">
    <citation type="journal article" date="2007" name="Nature">
        <title>The grapevine genome sequence suggests ancestral hexaploidization in major angiosperm phyla.</title>
        <authorList>
            <consortium name="The French-Italian Public Consortium for Grapevine Genome Characterization."/>
            <person name="Jaillon O."/>
            <person name="Aury J.-M."/>
            <person name="Noel B."/>
            <person name="Policriti A."/>
            <person name="Clepet C."/>
            <person name="Casagrande A."/>
            <person name="Choisne N."/>
            <person name="Aubourg S."/>
            <person name="Vitulo N."/>
            <person name="Jubin C."/>
            <person name="Vezzi A."/>
            <person name="Legeai F."/>
            <person name="Hugueney P."/>
            <person name="Dasilva C."/>
            <person name="Horner D."/>
            <person name="Mica E."/>
            <person name="Jublot D."/>
            <person name="Poulain J."/>
            <person name="Bruyere C."/>
            <person name="Billault A."/>
            <person name="Segurens B."/>
            <person name="Gouyvenoux M."/>
            <person name="Ugarte E."/>
            <person name="Cattonaro F."/>
            <person name="Anthouard V."/>
            <person name="Vico V."/>
            <person name="Del Fabbro C."/>
            <person name="Alaux M."/>
            <person name="Di Gaspero G."/>
            <person name="Dumas V."/>
            <person name="Felice N."/>
            <person name="Paillard S."/>
            <person name="Juman I."/>
            <person name="Moroldo M."/>
            <person name="Scalabrin S."/>
            <person name="Canaguier A."/>
            <person name="Le Clainche I."/>
            <person name="Malacrida G."/>
            <person name="Durand E."/>
            <person name="Pesole G."/>
            <person name="Laucou V."/>
            <person name="Chatelet P."/>
            <person name="Merdinoglu D."/>
            <person name="Delledonne M."/>
            <person name="Pezzotti M."/>
            <person name="Lecharny A."/>
            <person name="Scarpelli C."/>
            <person name="Artiguenave F."/>
            <person name="Pe M.E."/>
            <person name="Valle G."/>
            <person name="Morgante M."/>
            <person name="Caboche M."/>
            <person name="Adam-Blondon A.-F."/>
            <person name="Weissenbach J."/>
            <person name="Quetier F."/>
            <person name="Wincker P."/>
        </authorList>
    </citation>
    <scope>NUCLEOTIDE SEQUENCE [LARGE SCALE GENOMIC DNA]</scope>
    <source>
        <strain evidence="3">cv. Pinot noir / PN40024</strain>
    </source>
</reference>
<sequence>MRGVKSNFEEMLPLCILNGLIPLCIIFLANDLGFSS</sequence>
<keyword evidence="3" id="KW-1185">Reference proteome</keyword>
<accession>F6HRD0</accession>
<gene>
    <name evidence="2" type="ordered locus">VIT_12s0142g00790</name>
</gene>
<protein>
    <submittedName>
        <fullName evidence="2">Uncharacterized protein</fullName>
    </submittedName>
</protein>
<dbReference type="HOGENOM" id="CLU_3360713_0_0_1"/>
<feature type="transmembrane region" description="Helical" evidence="1">
    <location>
        <begin position="12"/>
        <end position="29"/>
    </location>
</feature>
<proteinExistence type="predicted"/>
<evidence type="ECO:0000313" key="2">
    <source>
        <dbReference type="EMBL" id="CCB57238.1"/>
    </source>
</evidence>
<keyword evidence="1" id="KW-0472">Membrane</keyword>
<dbReference type="STRING" id="29760.F6HRD0"/>
<dbReference type="PaxDb" id="29760-VIT_12s0142g00790.t01"/>
<dbReference type="InParanoid" id="F6HRD0"/>
<dbReference type="AlphaFoldDB" id="F6HRD0"/>